<feature type="region of interest" description="Disordered" evidence="1">
    <location>
        <begin position="1"/>
        <end position="79"/>
    </location>
</feature>
<feature type="region of interest" description="Disordered" evidence="1">
    <location>
        <begin position="114"/>
        <end position="136"/>
    </location>
</feature>
<keyword evidence="3" id="KW-1185">Reference proteome</keyword>
<dbReference type="AlphaFoldDB" id="A0ABD2K5C1"/>
<comment type="caution">
    <text evidence="2">The sequence shown here is derived from an EMBL/GenBank/DDBJ whole genome shotgun (WGS) entry which is preliminary data.</text>
</comment>
<reference evidence="2 3" key="1">
    <citation type="submission" date="2024-10" db="EMBL/GenBank/DDBJ databases">
        <authorList>
            <person name="Kim D."/>
        </authorList>
    </citation>
    <scope>NUCLEOTIDE SEQUENCE [LARGE SCALE GENOMIC DNA]</scope>
    <source>
        <strain evidence="2">BH-2024</strain>
    </source>
</reference>
<feature type="compositionally biased region" description="Basic and acidic residues" evidence="1">
    <location>
        <begin position="58"/>
        <end position="67"/>
    </location>
</feature>
<name>A0ABD2K5C1_9BILA</name>
<feature type="compositionally biased region" description="Basic and acidic residues" evidence="1">
    <location>
        <begin position="1"/>
        <end position="13"/>
    </location>
</feature>
<evidence type="ECO:0000256" key="1">
    <source>
        <dbReference type="SAM" id="MobiDB-lite"/>
    </source>
</evidence>
<protein>
    <submittedName>
        <fullName evidence="2">Uncharacterized protein</fullName>
    </submittedName>
</protein>
<sequence length="200" mass="22075">MDGGRDAEGREWRTTPPLSPSAAALSGAKDEPNVHPSVSHPLPSPNRPQHRQFVAPPTRDDDGRTDGQQRVPLPPPPLHLHFVRLGKCVRGQGEGEAENGMNERMDGMRVRRRRGMDGGGADGPPGDGNGQHGDSYEAKTPNEPFCRWQGEDGGRVCSCWSPGAICRRRQMFQKCVWGGQRKCKGKQRTNGWTFFNKRLG</sequence>
<proteinExistence type="predicted"/>
<evidence type="ECO:0000313" key="3">
    <source>
        <dbReference type="Proteomes" id="UP001620626"/>
    </source>
</evidence>
<accession>A0ABD2K5C1</accession>
<organism evidence="2 3">
    <name type="scientific">Heterodera trifolii</name>
    <dbReference type="NCBI Taxonomy" id="157864"/>
    <lineage>
        <taxon>Eukaryota</taxon>
        <taxon>Metazoa</taxon>
        <taxon>Ecdysozoa</taxon>
        <taxon>Nematoda</taxon>
        <taxon>Chromadorea</taxon>
        <taxon>Rhabditida</taxon>
        <taxon>Tylenchina</taxon>
        <taxon>Tylenchomorpha</taxon>
        <taxon>Tylenchoidea</taxon>
        <taxon>Heteroderidae</taxon>
        <taxon>Heteroderinae</taxon>
        <taxon>Heterodera</taxon>
    </lineage>
</organism>
<gene>
    <name evidence="2" type="ORF">niasHT_027629</name>
</gene>
<dbReference type="Proteomes" id="UP001620626">
    <property type="component" value="Unassembled WGS sequence"/>
</dbReference>
<feature type="compositionally biased region" description="Gly residues" evidence="1">
    <location>
        <begin position="117"/>
        <end position="131"/>
    </location>
</feature>
<dbReference type="EMBL" id="JBICBT010000830">
    <property type="protein sequence ID" value="KAL3098084.1"/>
    <property type="molecule type" value="Genomic_DNA"/>
</dbReference>
<evidence type="ECO:0000313" key="2">
    <source>
        <dbReference type="EMBL" id="KAL3098084.1"/>
    </source>
</evidence>